<accession>A0A1B7MMR7</accession>
<dbReference type="OrthoDB" id="3033369at2759"/>
<reference evidence="1 2" key="1">
    <citation type="submission" date="2016-06" db="EMBL/GenBank/DDBJ databases">
        <title>Comparative genomics of the ectomycorrhizal sister species Rhizopogon vinicolor and Rhizopogon vesiculosus (Basidiomycota: Boletales) reveals a divergence of the mating type B locus.</title>
        <authorList>
            <consortium name="DOE Joint Genome Institute"/>
            <person name="Mujic A.B."/>
            <person name="Kuo A."/>
            <person name="Tritt A."/>
            <person name="Lipzen A."/>
            <person name="Chen C."/>
            <person name="Johnson J."/>
            <person name="Sharma A."/>
            <person name="Barry K."/>
            <person name="Grigoriev I.V."/>
            <person name="Spatafora J.W."/>
        </authorList>
    </citation>
    <scope>NUCLEOTIDE SEQUENCE [LARGE SCALE GENOMIC DNA]</scope>
    <source>
        <strain evidence="1 2">AM-OR11-026</strain>
    </source>
</reference>
<sequence length="194" mass="22254">MPLSIEQMLQNLEISGSFNRTLSINQMLQNLQISVSTSLCSSAQAPQINIQCPPKQDVRQHYGYRLDDRHMLYLEDILKQYIPDSDPTKVPMPMTLISDWIVEELQLYQLDYKCCHDPERRVVEPLYALPFVEGGGFDDEDDDDDDDVFLLSVLSVFSDDPESFDARPTQAQIDLLTSLLGSQPQWWVGYTGWC</sequence>
<proteinExistence type="predicted"/>
<dbReference type="AlphaFoldDB" id="A0A1B7MMR7"/>
<keyword evidence="2" id="KW-1185">Reference proteome</keyword>
<organism evidence="1 2">
    <name type="scientific">Rhizopogon vinicolor AM-OR11-026</name>
    <dbReference type="NCBI Taxonomy" id="1314800"/>
    <lineage>
        <taxon>Eukaryota</taxon>
        <taxon>Fungi</taxon>
        <taxon>Dikarya</taxon>
        <taxon>Basidiomycota</taxon>
        <taxon>Agaricomycotina</taxon>
        <taxon>Agaricomycetes</taxon>
        <taxon>Agaricomycetidae</taxon>
        <taxon>Boletales</taxon>
        <taxon>Suillineae</taxon>
        <taxon>Rhizopogonaceae</taxon>
        <taxon>Rhizopogon</taxon>
    </lineage>
</organism>
<evidence type="ECO:0000313" key="1">
    <source>
        <dbReference type="EMBL" id="OAX33913.1"/>
    </source>
</evidence>
<dbReference type="Proteomes" id="UP000092154">
    <property type="component" value="Unassembled WGS sequence"/>
</dbReference>
<protein>
    <submittedName>
        <fullName evidence="1">Uncharacterized protein</fullName>
    </submittedName>
</protein>
<evidence type="ECO:0000313" key="2">
    <source>
        <dbReference type="Proteomes" id="UP000092154"/>
    </source>
</evidence>
<gene>
    <name evidence="1" type="ORF">K503DRAFT_775095</name>
</gene>
<dbReference type="EMBL" id="KV448685">
    <property type="protein sequence ID" value="OAX33913.1"/>
    <property type="molecule type" value="Genomic_DNA"/>
</dbReference>
<name>A0A1B7MMR7_9AGAM</name>
<dbReference type="InParanoid" id="A0A1B7MMR7"/>